<reference evidence="4 5" key="1">
    <citation type="submission" date="2021-03" db="EMBL/GenBank/DDBJ databases">
        <title>Genomic Encyclopedia of Type Strains, Phase IV (KMG-IV): sequencing the most valuable type-strain genomes for metagenomic binning, comparative biology and taxonomic classification.</title>
        <authorList>
            <person name="Goeker M."/>
        </authorList>
    </citation>
    <scope>NUCLEOTIDE SEQUENCE [LARGE SCALE GENOMIC DNA]</scope>
    <source>
        <strain evidence="4 5">DSM 101872</strain>
    </source>
</reference>
<dbReference type="InterPro" id="IPR051635">
    <property type="entry name" value="SNAT-like"/>
</dbReference>
<keyword evidence="5" id="KW-1185">Reference proteome</keyword>
<sequence length="167" mass="19409">MEIIYRPVQAKDLKEIVELEADAFHMSREMVQNDMVGRITNYPDTFWVAEDKETNRVVGHIFGPAFAKKYIEDEIYFKNHPNRVEDDYQMILSLAVLPEYRLNGIASHLLAKLEAVASSQERKALSLTCRDELINFYEKFGYQNEGTAQNLPGETLYNMVKQIKKKK</sequence>
<evidence type="ECO:0000313" key="5">
    <source>
        <dbReference type="Proteomes" id="UP001519292"/>
    </source>
</evidence>
<dbReference type="SUPFAM" id="SSF55729">
    <property type="entry name" value="Acyl-CoA N-acyltransferases (Nat)"/>
    <property type="match status" value="1"/>
</dbReference>
<protein>
    <submittedName>
        <fullName evidence="4">Ribosomal protein S18 acetylase RimI-like enzyme</fullName>
    </submittedName>
</protein>
<dbReference type="Gene3D" id="3.40.630.30">
    <property type="match status" value="1"/>
</dbReference>
<dbReference type="EMBL" id="JAGGLU010000005">
    <property type="protein sequence ID" value="MBP2057947.1"/>
    <property type="molecule type" value="Genomic_DNA"/>
</dbReference>
<gene>
    <name evidence="4" type="ORF">J2Z60_001122</name>
</gene>
<comment type="caution">
    <text evidence="4">The sequence shown here is derived from an EMBL/GenBank/DDBJ whole genome shotgun (WGS) entry which is preliminary data.</text>
</comment>
<dbReference type="RefSeq" id="WP_209686688.1">
    <property type="nucleotide sequence ID" value="NZ_JAGGLU010000005.1"/>
</dbReference>
<dbReference type="PANTHER" id="PTHR10908:SF0">
    <property type="entry name" value="SEROTONIN N-ACETYLTRANSFERASE"/>
    <property type="match status" value="1"/>
</dbReference>
<evidence type="ECO:0000256" key="1">
    <source>
        <dbReference type="ARBA" id="ARBA00022679"/>
    </source>
</evidence>
<dbReference type="PANTHER" id="PTHR10908">
    <property type="entry name" value="SEROTONIN N-ACETYLTRANSFERASE"/>
    <property type="match status" value="1"/>
</dbReference>
<evidence type="ECO:0000259" key="3">
    <source>
        <dbReference type="PROSITE" id="PS51186"/>
    </source>
</evidence>
<dbReference type="Pfam" id="PF00583">
    <property type="entry name" value="Acetyltransf_1"/>
    <property type="match status" value="1"/>
</dbReference>
<dbReference type="InterPro" id="IPR000182">
    <property type="entry name" value="GNAT_dom"/>
</dbReference>
<dbReference type="Proteomes" id="UP001519292">
    <property type="component" value="Unassembled WGS sequence"/>
</dbReference>
<evidence type="ECO:0000256" key="2">
    <source>
        <dbReference type="ARBA" id="ARBA00023315"/>
    </source>
</evidence>
<feature type="domain" description="N-acetyltransferase" evidence="3">
    <location>
        <begin position="3"/>
        <end position="164"/>
    </location>
</feature>
<keyword evidence="2" id="KW-0012">Acyltransferase</keyword>
<name>A0ABS4MF05_9LACO</name>
<evidence type="ECO:0000313" key="4">
    <source>
        <dbReference type="EMBL" id="MBP2057947.1"/>
    </source>
</evidence>
<dbReference type="CDD" id="cd04301">
    <property type="entry name" value="NAT_SF"/>
    <property type="match status" value="1"/>
</dbReference>
<accession>A0ABS4MF05</accession>
<organism evidence="4 5">
    <name type="scientific">Lactobacillus colini</name>
    <dbReference type="NCBI Taxonomy" id="1819254"/>
    <lineage>
        <taxon>Bacteria</taxon>
        <taxon>Bacillati</taxon>
        <taxon>Bacillota</taxon>
        <taxon>Bacilli</taxon>
        <taxon>Lactobacillales</taxon>
        <taxon>Lactobacillaceae</taxon>
        <taxon>Lactobacillus</taxon>
    </lineage>
</organism>
<keyword evidence="1" id="KW-0808">Transferase</keyword>
<proteinExistence type="predicted"/>
<dbReference type="PROSITE" id="PS51186">
    <property type="entry name" value="GNAT"/>
    <property type="match status" value="1"/>
</dbReference>
<dbReference type="InterPro" id="IPR016181">
    <property type="entry name" value="Acyl_CoA_acyltransferase"/>
</dbReference>